<accession>A0A226Q310</accession>
<dbReference type="SUPFAM" id="SSF140931">
    <property type="entry name" value="Fic-like"/>
    <property type="match status" value="1"/>
</dbReference>
<dbReference type="InterPro" id="IPR036390">
    <property type="entry name" value="WH_DNA-bd_sf"/>
</dbReference>
<dbReference type="Pfam" id="PF02661">
    <property type="entry name" value="Fic"/>
    <property type="match status" value="1"/>
</dbReference>
<organism evidence="1 2">
    <name type="scientific">Geobacillus thermocatenulatus</name>
    <dbReference type="NCBI Taxonomy" id="33938"/>
    <lineage>
        <taxon>Bacteria</taxon>
        <taxon>Bacillati</taxon>
        <taxon>Bacillota</taxon>
        <taxon>Bacilli</taxon>
        <taxon>Bacillales</taxon>
        <taxon>Anoxybacillaceae</taxon>
        <taxon>Geobacillus</taxon>
        <taxon>Geobacillus thermoleovorans group</taxon>
    </lineage>
</organism>
<reference evidence="1 2" key="1">
    <citation type="submission" date="2017-05" db="EMBL/GenBank/DDBJ databases">
        <title>The genome sequence of Geobacillus thermocatenulatus DSM 730.</title>
        <authorList>
            <person name="Ramaloko W.T."/>
            <person name="Koen N."/>
            <person name="Polliack S."/>
            <person name="Aliyu H."/>
            <person name="Lebre P."/>
            <person name="Mohr T."/>
            <person name="Oswald F."/>
            <person name="Zwick M."/>
            <person name="Neumann A."/>
            <person name="Syldatk C."/>
            <person name="Cowan D."/>
            <person name="De Maayer P."/>
        </authorList>
    </citation>
    <scope>NUCLEOTIDE SEQUENCE [LARGE SCALE GENOMIC DNA]</scope>
    <source>
        <strain evidence="1 2">BGSC 93A1</strain>
    </source>
</reference>
<proteinExistence type="predicted"/>
<name>A0A226Q310_9BACL</name>
<keyword evidence="2" id="KW-1185">Reference proteome</keyword>
<protein>
    <submittedName>
        <fullName evidence="1">Cell filamentation protein Fic</fullName>
    </submittedName>
</protein>
<dbReference type="Gene3D" id="1.10.3290.10">
    <property type="entry name" value="Fido-like domain"/>
    <property type="match status" value="1"/>
</dbReference>
<dbReference type="KEGG" id="gtm:GT3921_15730"/>
<dbReference type="SUPFAM" id="SSF46785">
    <property type="entry name" value="Winged helix' DNA-binding domain"/>
    <property type="match status" value="1"/>
</dbReference>
<evidence type="ECO:0000313" key="2">
    <source>
        <dbReference type="Proteomes" id="UP000198378"/>
    </source>
</evidence>
<dbReference type="PANTHER" id="PTHR13504">
    <property type="entry name" value="FIDO DOMAIN-CONTAINING PROTEIN DDB_G0283145"/>
    <property type="match status" value="1"/>
</dbReference>
<comment type="caution">
    <text evidence="1">The sequence shown here is derived from an EMBL/GenBank/DDBJ whole genome shotgun (WGS) entry which is preliminary data.</text>
</comment>
<dbReference type="InterPro" id="IPR003812">
    <property type="entry name" value="Fido"/>
</dbReference>
<dbReference type="EMBL" id="NEWK01000002">
    <property type="protein sequence ID" value="OXB86731.1"/>
    <property type="molecule type" value="Genomic_DNA"/>
</dbReference>
<dbReference type="Proteomes" id="UP000198378">
    <property type="component" value="Unassembled WGS sequence"/>
</dbReference>
<dbReference type="InterPro" id="IPR036597">
    <property type="entry name" value="Fido-like_dom_sf"/>
</dbReference>
<gene>
    <name evidence="1" type="ORF">B9L19_14630</name>
</gene>
<dbReference type="InterPro" id="IPR040198">
    <property type="entry name" value="Fido_containing"/>
</dbReference>
<dbReference type="PIRSF" id="PIRSF038925">
    <property type="entry name" value="AMP-prot_trans"/>
    <property type="match status" value="1"/>
</dbReference>
<dbReference type="Gene3D" id="1.10.10.10">
    <property type="entry name" value="Winged helix-like DNA-binding domain superfamily/Winged helix DNA-binding domain"/>
    <property type="match status" value="1"/>
</dbReference>
<dbReference type="Pfam" id="PF13784">
    <property type="entry name" value="Fic_N"/>
    <property type="match status" value="1"/>
</dbReference>
<dbReference type="PROSITE" id="PS51459">
    <property type="entry name" value="FIDO"/>
    <property type="match status" value="1"/>
</dbReference>
<sequence>MKRKPFVPFKLPLSEDVVNQMRFLRELIEANKAMVEYQTMLRHSKLHPRFLLRPIMLKEAVQSTKIEGTQVTLDEVMETEAQSRKANSDVREALNYYEALVAGMDALKEIPISTRLFKQLHRILLSNDVRGSHRSPGEFRRVQNFLGPEGCTIETATYIPPEPHLVNEYMSNLEKYIHEPNDDYDELVRVAIIHAQFETIHPFLDGNGRIGRILIPLYLYSKGVIDYPNFFVSDVLERDKHKYYRYLNDTRYKGDWTQWIQFFLQCVHLQAKQNVRLIQKVNDLYEEDLEKASALVNSQNIRTVVNVMFQHPIFTAKQMAALTGLPEATVRRYLNRFEEQKLIFSDGRMRSKTYYYYNLLDQLR</sequence>
<evidence type="ECO:0000313" key="1">
    <source>
        <dbReference type="EMBL" id="OXB86731.1"/>
    </source>
</evidence>
<dbReference type="AlphaFoldDB" id="A0A226Q310"/>
<dbReference type="InterPro" id="IPR036388">
    <property type="entry name" value="WH-like_DNA-bd_sf"/>
</dbReference>
<dbReference type="RefSeq" id="WP_025948433.1">
    <property type="nucleotide sequence ID" value="NZ_CP018058.1"/>
</dbReference>
<dbReference type="PANTHER" id="PTHR13504:SF38">
    <property type="entry name" value="FIDO DOMAIN-CONTAINING PROTEIN"/>
    <property type="match status" value="1"/>
</dbReference>
<dbReference type="InterPro" id="IPR026287">
    <property type="entry name" value="SoFic-like"/>
</dbReference>
<dbReference type="InterPro" id="IPR025758">
    <property type="entry name" value="Fic/DOC_N"/>
</dbReference>